<evidence type="ECO:0000256" key="6">
    <source>
        <dbReference type="ARBA" id="ARBA00022640"/>
    </source>
</evidence>
<sequence length="186" mass="20398">MATRIPIAFRRGPRTKKKPIDLIKTWHIFRGDKVEIIAGPHKGTQGEVVKVVRDLNKVIVENVNMSHRYVKATPAAAGRSYLSPSPIHYSNVNLWIRPSVLFDECHAFVIMQKDMKAFLEVAQNHGIPLSSLPSYMGGSHPGRVMNNTFTASEPDTPFPVPAVATVTTEKTTPTEAPAGLEVCAGN</sequence>
<dbReference type="PROSITE" id="PS01108">
    <property type="entry name" value="RIBOSOMAL_L24"/>
    <property type="match status" value="1"/>
</dbReference>
<comment type="similarity">
    <text evidence="3 11">Belongs to the universal ribosomal protein uL24 family.</text>
</comment>
<proteinExistence type="inferred from homology"/>
<comment type="subunit">
    <text evidence="4">Part of the 50S ribosomal subunit.</text>
</comment>
<dbReference type="InterPro" id="IPR005825">
    <property type="entry name" value="Ribosomal_uL24_CS"/>
</dbReference>
<keyword evidence="8 11" id="KW-0687">Ribonucleoprotein</keyword>
<dbReference type="GO" id="GO:0006412">
    <property type="term" value="P:translation"/>
    <property type="evidence" value="ECO:0007669"/>
    <property type="project" value="InterPro"/>
</dbReference>
<dbReference type="SMART" id="SM00739">
    <property type="entry name" value="KOW"/>
    <property type="match status" value="1"/>
</dbReference>
<dbReference type="Pfam" id="PF00467">
    <property type="entry name" value="KOW"/>
    <property type="match status" value="1"/>
</dbReference>
<evidence type="ECO:0000256" key="4">
    <source>
        <dbReference type="ARBA" id="ARBA00011838"/>
    </source>
</evidence>
<comment type="caution">
    <text evidence="13">The sequence shown here is derived from an EMBL/GenBank/DDBJ whole genome shotgun (WGS) entry which is preliminary data.</text>
</comment>
<dbReference type="CDD" id="cd06089">
    <property type="entry name" value="KOW_RPL26"/>
    <property type="match status" value="1"/>
</dbReference>
<reference evidence="13 14" key="1">
    <citation type="submission" date="2015-11" db="EMBL/GenBank/DDBJ databases">
        <title>Genomes and virulence difference between two physiological races of Phytophthora nicotianae.</title>
        <authorList>
            <person name="Liu H."/>
            <person name="Ma X."/>
            <person name="Yu H."/>
            <person name="Fang D."/>
            <person name="Li Y."/>
            <person name="Wang X."/>
            <person name="Wang W."/>
            <person name="Dong Y."/>
            <person name="Xiao B."/>
        </authorList>
    </citation>
    <scope>NUCLEOTIDE SEQUENCE [LARGE SCALE GENOMIC DNA]</scope>
    <source>
        <strain evidence="14">race 1</strain>
    </source>
</reference>
<keyword evidence="7 11" id="KW-0689">Ribosomal protein</keyword>
<evidence type="ECO:0000256" key="9">
    <source>
        <dbReference type="ARBA" id="ARBA00035282"/>
    </source>
</evidence>
<comment type="function">
    <text evidence="1">One of two assembly initiator proteins, it binds directly to the 5'-end of the 23S rRNA, where it nucleates assembly of the 50S subunit.</text>
</comment>
<dbReference type="GO" id="GO:1990904">
    <property type="term" value="C:ribonucleoprotein complex"/>
    <property type="evidence" value="ECO:0007669"/>
    <property type="project" value="UniProtKB-KW"/>
</dbReference>
<evidence type="ECO:0000259" key="12">
    <source>
        <dbReference type="SMART" id="SM00739"/>
    </source>
</evidence>
<dbReference type="HAMAP" id="MF_01326_B">
    <property type="entry name" value="Ribosomal_uL24_B"/>
    <property type="match status" value="1"/>
</dbReference>
<keyword evidence="13" id="KW-0378">Hydrolase</keyword>
<dbReference type="PANTHER" id="PTHR12903">
    <property type="entry name" value="MITOCHONDRIAL RIBOSOMAL PROTEIN L24"/>
    <property type="match status" value="1"/>
</dbReference>
<dbReference type="InterPro" id="IPR008991">
    <property type="entry name" value="Translation_prot_SH3-like_sf"/>
</dbReference>
<organism evidence="13 14">
    <name type="scientific">Phytophthora nicotianae</name>
    <name type="common">Potato buckeye rot agent</name>
    <name type="synonym">Phytophthora parasitica</name>
    <dbReference type="NCBI Taxonomy" id="4792"/>
    <lineage>
        <taxon>Eukaryota</taxon>
        <taxon>Sar</taxon>
        <taxon>Stramenopiles</taxon>
        <taxon>Oomycota</taxon>
        <taxon>Peronosporomycetes</taxon>
        <taxon>Peronosporales</taxon>
        <taxon>Peronosporaceae</taxon>
        <taxon>Phytophthora</taxon>
    </lineage>
</organism>
<dbReference type="SUPFAM" id="SSF50104">
    <property type="entry name" value="Translation proteins SH3-like domain"/>
    <property type="match status" value="1"/>
</dbReference>
<dbReference type="GO" id="GO:0005840">
    <property type="term" value="C:ribosome"/>
    <property type="evidence" value="ECO:0007669"/>
    <property type="project" value="UniProtKB-KW"/>
</dbReference>
<dbReference type="EMBL" id="LNFP01002065">
    <property type="protein sequence ID" value="KUF84318.1"/>
    <property type="molecule type" value="Genomic_DNA"/>
</dbReference>
<comment type="subcellular location">
    <subcellularLocation>
        <location evidence="2">Plastid</location>
        <location evidence="2">Chloroplast</location>
    </subcellularLocation>
</comment>
<evidence type="ECO:0000256" key="8">
    <source>
        <dbReference type="ARBA" id="ARBA00023274"/>
    </source>
</evidence>
<dbReference type="AlphaFoldDB" id="A0A0W8CJQ0"/>
<evidence type="ECO:0000256" key="3">
    <source>
        <dbReference type="ARBA" id="ARBA00010618"/>
    </source>
</evidence>
<evidence type="ECO:0000256" key="7">
    <source>
        <dbReference type="ARBA" id="ARBA00022980"/>
    </source>
</evidence>
<dbReference type="GO" id="GO:0016787">
    <property type="term" value="F:hydrolase activity"/>
    <property type="evidence" value="ECO:0007669"/>
    <property type="project" value="UniProtKB-KW"/>
</dbReference>
<evidence type="ECO:0000256" key="2">
    <source>
        <dbReference type="ARBA" id="ARBA00004229"/>
    </source>
</evidence>
<accession>A0A0W8CJQ0</accession>
<feature type="domain" description="KOW" evidence="12">
    <location>
        <begin position="27"/>
        <end position="54"/>
    </location>
</feature>
<evidence type="ECO:0000256" key="11">
    <source>
        <dbReference type="RuleBase" id="RU003477"/>
    </source>
</evidence>
<dbReference type="InterPro" id="IPR041988">
    <property type="entry name" value="Ribosomal_uL24_KOW"/>
</dbReference>
<keyword evidence="5" id="KW-0150">Chloroplast</keyword>
<dbReference type="InterPro" id="IPR014722">
    <property type="entry name" value="Rib_uL2_dom2"/>
</dbReference>
<evidence type="ECO:0000256" key="5">
    <source>
        <dbReference type="ARBA" id="ARBA00022528"/>
    </source>
</evidence>
<evidence type="ECO:0000313" key="13">
    <source>
        <dbReference type="EMBL" id="KUF84318.1"/>
    </source>
</evidence>
<evidence type="ECO:0000256" key="10">
    <source>
        <dbReference type="ARBA" id="ARBA00035361"/>
    </source>
</evidence>
<dbReference type="InterPro" id="IPR005824">
    <property type="entry name" value="KOW"/>
</dbReference>
<evidence type="ECO:0000256" key="1">
    <source>
        <dbReference type="ARBA" id="ARBA00004072"/>
    </source>
</evidence>
<dbReference type="Gene3D" id="2.30.30.30">
    <property type="match status" value="1"/>
</dbReference>
<dbReference type="GO" id="GO:0003723">
    <property type="term" value="F:RNA binding"/>
    <property type="evidence" value="ECO:0007669"/>
    <property type="project" value="InterPro"/>
</dbReference>
<dbReference type="NCBIfam" id="TIGR01079">
    <property type="entry name" value="rplX_bact"/>
    <property type="match status" value="1"/>
</dbReference>
<name>A0A0W8CJQ0_PHYNI</name>
<dbReference type="Proteomes" id="UP000054636">
    <property type="component" value="Unassembled WGS sequence"/>
</dbReference>
<protein>
    <recommendedName>
        <fullName evidence="9">Large ribosomal subunit protein uL24c</fullName>
    </recommendedName>
    <alternativeName>
        <fullName evidence="10">50S ribosomal protein L24, chloroplastic</fullName>
    </alternativeName>
</protein>
<evidence type="ECO:0000313" key="14">
    <source>
        <dbReference type="Proteomes" id="UP000054636"/>
    </source>
</evidence>
<gene>
    <name evidence="13" type="ORF">AM588_10000669</name>
</gene>
<dbReference type="InterPro" id="IPR003256">
    <property type="entry name" value="Ribosomal_uL24"/>
</dbReference>
<keyword evidence="6" id="KW-0934">Plastid</keyword>
<dbReference type="GO" id="GO:0003735">
    <property type="term" value="F:structural constituent of ribosome"/>
    <property type="evidence" value="ECO:0007669"/>
    <property type="project" value="InterPro"/>
</dbReference>
<dbReference type="GO" id="GO:0009507">
    <property type="term" value="C:chloroplast"/>
    <property type="evidence" value="ECO:0007669"/>
    <property type="project" value="UniProtKB-SubCell"/>
</dbReference>